<proteinExistence type="predicted"/>
<evidence type="ECO:0000313" key="1">
    <source>
        <dbReference type="EMBL" id="PYH92425.1"/>
    </source>
</evidence>
<reference evidence="1 2" key="1">
    <citation type="submission" date="2018-02" db="EMBL/GenBank/DDBJ databases">
        <title>The genomes of Aspergillus section Nigri reveals drivers in fungal speciation.</title>
        <authorList>
            <consortium name="DOE Joint Genome Institute"/>
            <person name="Vesth T.C."/>
            <person name="Nybo J."/>
            <person name="Theobald S."/>
            <person name="Brandl J."/>
            <person name="Frisvad J.C."/>
            <person name="Nielsen K.F."/>
            <person name="Lyhne E.K."/>
            <person name="Kogle M.E."/>
            <person name="Kuo A."/>
            <person name="Riley R."/>
            <person name="Clum A."/>
            <person name="Nolan M."/>
            <person name="Lipzen A."/>
            <person name="Salamov A."/>
            <person name="Henrissat B."/>
            <person name="Wiebenga A."/>
            <person name="De vries R.P."/>
            <person name="Grigoriev I.V."/>
            <person name="Mortensen U.H."/>
            <person name="Andersen M.R."/>
            <person name="Baker S.E."/>
        </authorList>
    </citation>
    <scope>NUCLEOTIDE SEQUENCE [LARGE SCALE GENOMIC DNA]</scope>
    <source>
        <strain evidence="1 2">CBS 707.79</strain>
    </source>
</reference>
<dbReference type="AlphaFoldDB" id="A0A319D4R2"/>
<name>A0A319D4R2_9EURO</name>
<dbReference type="VEuPathDB" id="FungiDB:BO71DRAFT_411022"/>
<sequence>MVYIYSIHPPSYESNRGDFTHTASQKVSTIALTLAALASQAHAAVPWGEWICHRDGDHSSHYDATVEEFDKLWGTPALTLGAATSDWVKCNGYYFGLVNYASYKWKEKSGQRDTVAKEKPSGNECVWYTSDGENQYYMFSTTGVIDPADGATIRSC</sequence>
<dbReference type="Proteomes" id="UP000247810">
    <property type="component" value="Unassembled WGS sequence"/>
</dbReference>
<protein>
    <submittedName>
        <fullName evidence="1">Uncharacterized protein</fullName>
    </submittedName>
</protein>
<accession>A0A319D4R2</accession>
<organism evidence="1 2">
    <name type="scientific">Aspergillus ellipticus CBS 707.79</name>
    <dbReference type="NCBI Taxonomy" id="1448320"/>
    <lineage>
        <taxon>Eukaryota</taxon>
        <taxon>Fungi</taxon>
        <taxon>Dikarya</taxon>
        <taxon>Ascomycota</taxon>
        <taxon>Pezizomycotina</taxon>
        <taxon>Eurotiomycetes</taxon>
        <taxon>Eurotiomycetidae</taxon>
        <taxon>Eurotiales</taxon>
        <taxon>Aspergillaceae</taxon>
        <taxon>Aspergillus</taxon>
        <taxon>Aspergillus subgen. Circumdati</taxon>
    </lineage>
</organism>
<evidence type="ECO:0000313" key="2">
    <source>
        <dbReference type="Proteomes" id="UP000247810"/>
    </source>
</evidence>
<gene>
    <name evidence="1" type="ORF">BO71DRAFT_411022</name>
</gene>
<keyword evidence="2" id="KW-1185">Reference proteome</keyword>
<dbReference type="EMBL" id="KZ825917">
    <property type="protein sequence ID" value="PYH92425.1"/>
    <property type="molecule type" value="Genomic_DNA"/>
</dbReference>